<keyword evidence="1" id="KW-1133">Transmembrane helix</keyword>
<evidence type="ECO:0000313" key="3">
    <source>
        <dbReference type="Proteomes" id="UP000366051"/>
    </source>
</evidence>
<keyword evidence="1" id="KW-0472">Membrane</keyword>
<keyword evidence="1" id="KW-0812">Transmembrane</keyword>
<proteinExistence type="predicted"/>
<sequence>MKELSKTKSPCTTFLSTAQGLFRIAKILVILHLFISFSQKK</sequence>
<dbReference type="Proteomes" id="UP000366051">
    <property type="component" value="Chromosome"/>
</dbReference>
<keyword evidence="3" id="KW-1185">Reference proteome</keyword>
<gene>
    <name evidence="2" type="ORF">FTV88_2261</name>
</gene>
<accession>A0A5Q2N3B8</accession>
<protein>
    <submittedName>
        <fullName evidence="2">Uncharacterized protein</fullName>
    </submittedName>
</protein>
<dbReference type="AlphaFoldDB" id="A0A5Q2N3B8"/>
<dbReference type="KEGG" id="hcv:FTV88_2261"/>
<reference evidence="3" key="1">
    <citation type="submission" date="2019-11" db="EMBL/GenBank/DDBJ databases">
        <title>Genome sequence of Heliorestis convoluta strain HH, an alkaliphilic and minimalistic phototrophic bacterium from a soda lake in Egypt.</title>
        <authorList>
            <person name="Dewey E.D."/>
            <person name="Stokes L.M."/>
            <person name="Burchell B.M."/>
            <person name="Shaffer K.N."/>
            <person name="Huntington A.M."/>
            <person name="Baker J.M."/>
            <person name="Nadendla S."/>
            <person name="Giglio M.G."/>
            <person name="Touchman J.W."/>
            <person name="Blankenship R.E."/>
            <person name="Madigan M.T."/>
            <person name="Sattley W.M."/>
        </authorList>
    </citation>
    <scope>NUCLEOTIDE SEQUENCE [LARGE SCALE GENOMIC DNA]</scope>
    <source>
        <strain evidence="3">HH</strain>
    </source>
</reference>
<name>A0A5Q2N3B8_9FIRM</name>
<evidence type="ECO:0000256" key="1">
    <source>
        <dbReference type="SAM" id="Phobius"/>
    </source>
</evidence>
<dbReference type="EMBL" id="CP045875">
    <property type="protein sequence ID" value="QGG48359.1"/>
    <property type="molecule type" value="Genomic_DNA"/>
</dbReference>
<feature type="transmembrane region" description="Helical" evidence="1">
    <location>
        <begin position="20"/>
        <end position="37"/>
    </location>
</feature>
<evidence type="ECO:0000313" key="2">
    <source>
        <dbReference type="EMBL" id="QGG48359.1"/>
    </source>
</evidence>
<organism evidence="2 3">
    <name type="scientific">Heliorestis convoluta</name>
    <dbReference type="NCBI Taxonomy" id="356322"/>
    <lineage>
        <taxon>Bacteria</taxon>
        <taxon>Bacillati</taxon>
        <taxon>Bacillota</taxon>
        <taxon>Clostridia</taxon>
        <taxon>Eubacteriales</taxon>
        <taxon>Heliobacteriaceae</taxon>
        <taxon>Heliorestis</taxon>
    </lineage>
</organism>